<proteinExistence type="inferred from homology"/>
<keyword evidence="8" id="KW-0808">Transferase</keyword>
<dbReference type="PANTHER" id="PTHR30244">
    <property type="entry name" value="TRANSAMINASE"/>
    <property type="match status" value="1"/>
</dbReference>
<keyword evidence="1 4" id="KW-0663">Pyridoxal phosphate</keyword>
<dbReference type="EMBL" id="JAIXNE010000003">
    <property type="protein sequence ID" value="MCA6076404.1"/>
    <property type="molecule type" value="Genomic_DNA"/>
</dbReference>
<accession>A0A9X1HVG4</accession>
<sequence>MQDNDDFIPFFDLSRQGAEHISEWMNEIERIVRSGKFQSGPEVPGFEKAFAEWLGAADVVGCASGTDALEVALRAWQIGPGDEVIVPANTWVSDAEAVLFTGATPVFADVLDETGQLDPAGLEPLITEKTRVIIAVHMYGSVCDLGSIMQIARRHNILVLEDCAHAIGLKTQWGMAGTLADAAVFSFYPTKNLGAFGDAGCIASADSRFIDRVRLIRDHGQPVKDTHLIVGKTSRMDEIQAAILFKKLLYVDQWNARRRDIAMSYATTIESIQGIQMGFDLNQNAVVHLFILRTSERDEFIQFMKKRGIGTAVHYPLPIPITPAFQSGNYRGVWSVAERRAKTIVSLPVFPELTDGEIGRINDALVAFGQK</sequence>
<dbReference type="SUPFAM" id="SSF53383">
    <property type="entry name" value="PLP-dependent transferases"/>
    <property type="match status" value="1"/>
</dbReference>
<evidence type="ECO:0000256" key="1">
    <source>
        <dbReference type="ARBA" id="ARBA00022898"/>
    </source>
</evidence>
<comment type="caution">
    <text evidence="8">The sequence shown here is derived from an EMBL/GenBank/DDBJ whole genome shotgun (WGS) entry which is preliminary data.</text>
</comment>
<protein>
    <submittedName>
        <fullName evidence="8">DegT/DnrJ/EryC1/StrS family aminotransferase</fullName>
    </submittedName>
</protein>
<organism evidence="8 9">
    <name type="scientific">Fulvivirga sedimenti</name>
    <dbReference type="NCBI Taxonomy" id="2879465"/>
    <lineage>
        <taxon>Bacteria</taxon>
        <taxon>Pseudomonadati</taxon>
        <taxon>Bacteroidota</taxon>
        <taxon>Cytophagia</taxon>
        <taxon>Cytophagales</taxon>
        <taxon>Fulvivirgaceae</taxon>
        <taxon>Fulvivirga</taxon>
    </lineage>
</organism>
<dbReference type="Pfam" id="PF01041">
    <property type="entry name" value="DegT_DnrJ_EryC1"/>
    <property type="match status" value="1"/>
</dbReference>
<dbReference type="InterPro" id="IPR015424">
    <property type="entry name" value="PyrdxlP-dep_Trfase"/>
</dbReference>
<evidence type="ECO:0000313" key="6">
    <source>
        <dbReference type="EMBL" id="MCA6075227.1"/>
    </source>
</evidence>
<evidence type="ECO:0000256" key="5">
    <source>
        <dbReference type="RuleBase" id="RU004508"/>
    </source>
</evidence>
<dbReference type="EMBL" id="JAIXNE010000002">
    <property type="protein sequence ID" value="MCA6075227.1"/>
    <property type="molecule type" value="Genomic_DNA"/>
</dbReference>
<dbReference type="InterPro" id="IPR000653">
    <property type="entry name" value="DegT/StrS_aminotransferase"/>
</dbReference>
<reference evidence="8" key="1">
    <citation type="submission" date="2021-09" db="EMBL/GenBank/DDBJ databases">
        <title>Fulvivirga sp. isolated from coastal sediment.</title>
        <authorList>
            <person name="Yu H."/>
        </authorList>
    </citation>
    <scope>NUCLEOTIDE SEQUENCE</scope>
    <source>
        <strain evidence="8">1062</strain>
    </source>
</reference>
<dbReference type="InterPro" id="IPR015422">
    <property type="entry name" value="PyrdxlP-dep_Trfase_small"/>
</dbReference>
<evidence type="ECO:0000313" key="8">
    <source>
        <dbReference type="EMBL" id="MCA6077532.1"/>
    </source>
</evidence>
<dbReference type="PANTHER" id="PTHR30244:SF36">
    <property type="entry name" value="3-OXO-GLUCOSE-6-PHOSPHATE:GLUTAMATE AMINOTRANSFERASE"/>
    <property type="match status" value="1"/>
</dbReference>
<name>A0A9X1HVG4_9BACT</name>
<dbReference type="EMBL" id="JAIXNE010000004">
    <property type="protein sequence ID" value="MCA6077532.1"/>
    <property type="molecule type" value="Genomic_DNA"/>
</dbReference>
<evidence type="ECO:0000256" key="2">
    <source>
        <dbReference type="ARBA" id="ARBA00037999"/>
    </source>
</evidence>
<evidence type="ECO:0000313" key="7">
    <source>
        <dbReference type="EMBL" id="MCA6076404.1"/>
    </source>
</evidence>
<dbReference type="InterPro" id="IPR015421">
    <property type="entry name" value="PyrdxlP-dep_Trfase_major"/>
</dbReference>
<dbReference type="PIRSF" id="PIRSF000390">
    <property type="entry name" value="PLP_StrS"/>
    <property type="match status" value="1"/>
</dbReference>
<dbReference type="GO" id="GO:0008483">
    <property type="term" value="F:transaminase activity"/>
    <property type="evidence" value="ECO:0007669"/>
    <property type="project" value="UniProtKB-KW"/>
</dbReference>
<feature type="modified residue" description="N6-(pyridoxal phosphate)lysine" evidence="4">
    <location>
        <position position="191"/>
    </location>
</feature>
<dbReference type="GO" id="GO:0000271">
    <property type="term" value="P:polysaccharide biosynthetic process"/>
    <property type="evidence" value="ECO:0007669"/>
    <property type="project" value="TreeGrafter"/>
</dbReference>
<dbReference type="GO" id="GO:0030170">
    <property type="term" value="F:pyridoxal phosphate binding"/>
    <property type="evidence" value="ECO:0007669"/>
    <property type="project" value="TreeGrafter"/>
</dbReference>
<dbReference type="AlphaFoldDB" id="A0A9X1HVG4"/>
<dbReference type="Gene3D" id="3.40.640.10">
    <property type="entry name" value="Type I PLP-dependent aspartate aminotransferase-like (Major domain)"/>
    <property type="match status" value="1"/>
</dbReference>
<evidence type="ECO:0000256" key="3">
    <source>
        <dbReference type="PIRSR" id="PIRSR000390-1"/>
    </source>
</evidence>
<comment type="similarity">
    <text evidence="2 5">Belongs to the DegT/DnrJ/EryC1 family.</text>
</comment>
<dbReference type="Proteomes" id="UP001139409">
    <property type="component" value="Unassembled WGS sequence"/>
</dbReference>
<dbReference type="RefSeq" id="WP_225698331.1">
    <property type="nucleotide sequence ID" value="NZ_JAIXNE010000002.1"/>
</dbReference>
<dbReference type="CDD" id="cd00616">
    <property type="entry name" value="AHBA_syn"/>
    <property type="match status" value="1"/>
</dbReference>
<feature type="active site" description="Proton acceptor" evidence="3">
    <location>
        <position position="191"/>
    </location>
</feature>
<gene>
    <name evidence="6" type="ORF">LDX50_10125</name>
    <name evidence="7" type="ORF">LDX50_16095</name>
    <name evidence="8" type="ORF">LDX50_21815</name>
</gene>
<keyword evidence="9" id="KW-1185">Reference proteome</keyword>
<dbReference type="Gene3D" id="3.90.1150.10">
    <property type="entry name" value="Aspartate Aminotransferase, domain 1"/>
    <property type="match status" value="1"/>
</dbReference>
<evidence type="ECO:0000313" key="9">
    <source>
        <dbReference type="Proteomes" id="UP001139409"/>
    </source>
</evidence>
<keyword evidence="8" id="KW-0032">Aminotransferase</keyword>
<evidence type="ECO:0000256" key="4">
    <source>
        <dbReference type="PIRSR" id="PIRSR000390-2"/>
    </source>
</evidence>